<dbReference type="AlphaFoldDB" id="A0AA88R157"/>
<dbReference type="PANTHER" id="PTHR11439">
    <property type="entry name" value="GAG-POL-RELATED RETROTRANSPOSON"/>
    <property type="match status" value="1"/>
</dbReference>
<keyword evidence="3" id="KW-1185">Reference proteome</keyword>
<dbReference type="Pfam" id="PF07727">
    <property type="entry name" value="RVT_2"/>
    <property type="match status" value="2"/>
</dbReference>
<dbReference type="CDD" id="cd09272">
    <property type="entry name" value="RNase_HI_RT_Ty1"/>
    <property type="match status" value="1"/>
</dbReference>
<organism evidence="2 3">
    <name type="scientific">Escallonia rubra</name>
    <dbReference type="NCBI Taxonomy" id="112253"/>
    <lineage>
        <taxon>Eukaryota</taxon>
        <taxon>Viridiplantae</taxon>
        <taxon>Streptophyta</taxon>
        <taxon>Embryophyta</taxon>
        <taxon>Tracheophyta</taxon>
        <taxon>Spermatophyta</taxon>
        <taxon>Magnoliopsida</taxon>
        <taxon>eudicotyledons</taxon>
        <taxon>Gunneridae</taxon>
        <taxon>Pentapetalae</taxon>
        <taxon>asterids</taxon>
        <taxon>campanulids</taxon>
        <taxon>Escalloniales</taxon>
        <taxon>Escalloniaceae</taxon>
        <taxon>Escallonia</taxon>
    </lineage>
</organism>
<accession>A0AA88R157</accession>
<dbReference type="InterPro" id="IPR043502">
    <property type="entry name" value="DNA/RNA_pol_sf"/>
</dbReference>
<evidence type="ECO:0000313" key="2">
    <source>
        <dbReference type="EMBL" id="KAK2973611.1"/>
    </source>
</evidence>
<proteinExistence type="predicted"/>
<sequence length="433" mass="49386">MFCAFTSHLSSVEIPKTVQDALQVPEWKEAILEEMRALEKNGTWEVMEMQKEKKTVGYIWVFTTKYRSDGSLERYKARLVAKGFTQAYGIDYLETIAPVEKLNTMRVLLSIAANLDWPLQQLDVKNAFLNGDLEEVYMDPPPGSHNLSRDLGYIQGQADDTMFTKHSTDGKIAILIVYVDDIILTGDDTADMERLKQCLVSEFEIKDLGSLNHFLIMEIARSKKGIAMSQRKYVLDLLKETSMSGCHPAETPIDLNQKHGDNKGDPVNTSRYQKLVWKLIYLSHTRPDIAFAVSIVSQFMHSPHEEHLEAAYQILRYFKSSPGKGLFFRKNEQRNLGAYTDANRAGSITDRKLTSGYCIFVWGNLVTWRSKKESVEARSSAEAEHRAMAHGTCEMMWLKRVLEELRRHVTMPMKLYCDNKAAINIASSPVQHD</sequence>
<reference evidence="2" key="1">
    <citation type="submission" date="2022-12" db="EMBL/GenBank/DDBJ databases">
        <title>Draft genome assemblies for two species of Escallonia (Escalloniales).</title>
        <authorList>
            <person name="Chanderbali A."/>
            <person name="Dervinis C."/>
            <person name="Anghel I."/>
            <person name="Soltis D."/>
            <person name="Soltis P."/>
            <person name="Zapata F."/>
        </authorList>
    </citation>
    <scope>NUCLEOTIDE SEQUENCE</scope>
    <source>
        <strain evidence="2">UCBG92.1500</strain>
        <tissue evidence="2">Leaf</tissue>
    </source>
</reference>
<dbReference type="EMBL" id="JAVXUO010002395">
    <property type="protein sequence ID" value="KAK2973611.1"/>
    <property type="molecule type" value="Genomic_DNA"/>
</dbReference>
<feature type="domain" description="Reverse transcriptase Ty1/copia-type" evidence="1">
    <location>
        <begin position="41"/>
        <end position="146"/>
    </location>
</feature>
<comment type="caution">
    <text evidence="2">The sequence shown here is derived from an EMBL/GenBank/DDBJ whole genome shotgun (WGS) entry which is preliminary data.</text>
</comment>
<gene>
    <name evidence="2" type="ORF">RJ640_027521</name>
</gene>
<feature type="domain" description="Reverse transcriptase Ty1/copia-type" evidence="1">
    <location>
        <begin position="149"/>
        <end position="253"/>
    </location>
</feature>
<dbReference type="SUPFAM" id="SSF56672">
    <property type="entry name" value="DNA/RNA polymerases"/>
    <property type="match status" value="1"/>
</dbReference>
<dbReference type="PANTHER" id="PTHR11439:SF440">
    <property type="entry name" value="INTEGRASE CATALYTIC DOMAIN-CONTAINING PROTEIN"/>
    <property type="match status" value="1"/>
</dbReference>
<protein>
    <recommendedName>
        <fullName evidence="1">Reverse transcriptase Ty1/copia-type domain-containing protein</fullName>
    </recommendedName>
</protein>
<evidence type="ECO:0000313" key="3">
    <source>
        <dbReference type="Proteomes" id="UP001187471"/>
    </source>
</evidence>
<name>A0AA88R157_9ASTE</name>
<evidence type="ECO:0000259" key="1">
    <source>
        <dbReference type="Pfam" id="PF07727"/>
    </source>
</evidence>
<dbReference type="InterPro" id="IPR013103">
    <property type="entry name" value="RVT_2"/>
</dbReference>
<dbReference type="Proteomes" id="UP001187471">
    <property type="component" value="Unassembled WGS sequence"/>
</dbReference>